<sequence length="152" mass="15929">MVGEGKLSRAKWLERAMEASRESGVGLGGGQPPYLVKTKAATSCFDENVADQRRDGRRGRSALPEHRATATLYATCAGNAIAGRLASPSVLPLGAVRGSDAKRALDLDGGSTCGARGLGWRFFFWGQVPDDDVLGDVAGEVPLGRRRGQSAG</sequence>
<evidence type="ECO:0000313" key="2">
    <source>
        <dbReference type="Proteomes" id="UP001287286"/>
    </source>
</evidence>
<gene>
    <name evidence="1" type="ORF">Purlil1_11617</name>
</gene>
<evidence type="ECO:0000313" key="1">
    <source>
        <dbReference type="EMBL" id="KAK4081439.1"/>
    </source>
</evidence>
<organism evidence="1 2">
    <name type="scientific">Purpureocillium lilacinum</name>
    <name type="common">Paecilomyces lilacinus</name>
    <dbReference type="NCBI Taxonomy" id="33203"/>
    <lineage>
        <taxon>Eukaryota</taxon>
        <taxon>Fungi</taxon>
        <taxon>Dikarya</taxon>
        <taxon>Ascomycota</taxon>
        <taxon>Pezizomycotina</taxon>
        <taxon>Sordariomycetes</taxon>
        <taxon>Hypocreomycetidae</taxon>
        <taxon>Hypocreales</taxon>
        <taxon>Ophiocordycipitaceae</taxon>
        <taxon>Purpureocillium</taxon>
    </lineage>
</organism>
<proteinExistence type="predicted"/>
<name>A0ABR0BJ47_PURLI</name>
<dbReference type="EMBL" id="JAWRVI010000073">
    <property type="protein sequence ID" value="KAK4081439.1"/>
    <property type="molecule type" value="Genomic_DNA"/>
</dbReference>
<accession>A0ABR0BJ47</accession>
<keyword evidence="2" id="KW-1185">Reference proteome</keyword>
<protein>
    <submittedName>
        <fullName evidence="1">Uncharacterized protein</fullName>
    </submittedName>
</protein>
<comment type="caution">
    <text evidence="1">The sequence shown here is derived from an EMBL/GenBank/DDBJ whole genome shotgun (WGS) entry which is preliminary data.</text>
</comment>
<dbReference type="Proteomes" id="UP001287286">
    <property type="component" value="Unassembled WGS sequence"/>
</dbReference>
<reference evidence="1 2" key="1">
    <citation type="journal article" date="2024" name="Microbiol. Resour. Announc.">
        <title>Genome annotations for the ascomycete fungi Trichoderma harzianum, Trichoderma aggressivum, and Purpureocillium lilacinum.</title>
        <authorList>
            <person name="Beijen E.P.W."/>
            <person name="Ohm R.A."/>
        </authorList>
    </citation>
    <scope>NUCLEOTIDE SEQUENCE [LARGE SCALE GENOMIC DNA]</scope>
    <source>
        <strain evidence="1 2">CBS 150709</strain>
    </source>
</reference>